<dbReference type="Proteomes" id="UP001642900">
    <property type="component" value="Unassembled WGS sequence"/>
</dbReference>
<evidence type="ECO:0000256" key="1">
    <source>
        <dbReference type="SAM" id="Phobius"/>
    </source>
</evidence>
<accession>A0A6G4WGB4</accession>
<sequence>MTQWRTIEMILIGSRESFTFRRMRSWQIWSLLIVIALLAIGLLFWA</sequence>
<keyword evidence="1" id="KW-0472">Membrane</keyword>
<dbReference type="RefSeq" id="WP_165031587.1">
    <property type="nucleotide sequence ID" value="NZ_JAAKZF010000038.1"/>
</dbReference>
<proteinExistence type="predicted"/>
<reference evidence="2 3" key="1">
    <citation type="submission" date="2020-02" db="EMBL/GenBank/DDBJ databases">
        <title>Genome sequence of strain CCNWXJ40-4.</title>
        <authorList>
            <person name="Gao J."/>
            <person name="Sun J."/>
        </authorList>
    </citation>
    <scope>NUCLEOTIDE SEQUENCE [LARGE SCALE GENOMIC DNA]</scope>
    <source>
        <strain evidence="2 3">CCNWXJ 40-4</strain>
    </source>
</reference>
<gene>
    <name evidence="2" type="ORF">G6N73_22160</name>
</gene>
<organism evidence="2 3">
    <name type="scientific">Allomesorhizobium camelthorni</name>
    <dbReference type="NCBI Taxonomy" id="475069"/>
    <lineage>
        <taxon>Bacteria</taxon>
        <taxon>Pseudomonadati</taxon>
        <taxon>Pseudomonadota</taxon>
        <taxon>Alphaproteobacteria</taxon>
        <taxon>Hyphomicrobiales</taxon>
        <taxon>Phyllobacteriaceae</taxon>
        <taxon>Allomesorhizobium</taxon>
    </lineage>
</organism>
<evidence type="ECO:0000313" key="3">
    <source>
        <dbReference type="Proteomes" id="UP001642900"/>
    </source>
</evidence>
<comment type="caution">
    <text evidence="2">The sequence shown here is derived from an EMBL/GenBank/DDBJ whole genome shotgun (WGS) entry which is preliminary data.</text>
</comment>
<name>A0A6G4WGB4_9HYPH</name>
<keyword evidence="1" id="KW-1133">Transmembrane helix</keyword>
<dbReference type="AlphaFoldDB" id="A0A6G4WGB4"/>
<keyword evidence="1" id="KW-0812">Transmembrane</keyword>
<dbReference type="EMBL" id="JAAKZF010000038">
    <property type="protein sequence ID" value="NGO53832.1"/>
    <property type="molecule type" value="Genomic_DNA"/>
</dbReference>
<protein>
    <submittedName>
        <fullName evidence="2">Uncharacterized protein</fullName>
    </submittedName>
</protein>
<evidence type="ECO:0000313" key="2">
    <source>
        <dbReference type="EMBL" id="NGO53832.1"/>
    </source>
</evidence>
<keyword evidence="3" id="KW-1185">Reference proteome</keyword>
<feature type="transmembrane region" description="Helical" evidence="1">
    <location>
        <begin position="26"/>
        <end position="45"/>
    </location>
</feature>